<accession>A0ABS4A814</accession>
<dbReference type="EMBL" id="JAGIZB010000001">
    <property type="protein sequence ID" value="MBP0443151.1"/>
    <property type="molecule type" value="Genomic_DNA"/>
</dbReference>
<dbReference type="Proteomes" id="UP000681594">
    <property type="component" value="Unassembled WGS sequence"/>
</dbReference>
<feature type="transmembrane region" description="Helical" evidence="1">
    <location>
        <begin position="23"/>
        <end position="44"/>
    </location>
</feature>
<name>A0ABS4A814_9PROT</name>
<sequence>MPRTRFVFSPDEGTDWVWREHPYFFGFLIAPIAAVIGSVPFLLLAFHSLTPIAVGWFIKLSLLVGTPFALVVTAWLLPFALRRGAPGPLLPIVGAFSGFIVTMPLGAFLYVSGTFSGLIAGAIFWWAIGRSPTKSLL</sequence>
<feature type="transmembrane region" description="Helical" evidence="1">
    <location>
        <begin position="107"/>
        <end position="128"/>
    </location>
</feature>
<keyword evidence="1" id="KW-0812">Transmembrane</keyword>
<evidence type="ECO:0000313" key="2">
    <source>
        <dbReference type="EMBL" id="MBP0443151.1"/>
    </source>
</evidence>
<proteinExistence type="predicted"/>
<keyword evidence="1" id="KW-1133">Transmembrane helix</keyword>
<organism evidence="2 3">
    <name type="scientific">Pararoseomonas baculiformis</name>
    <dbReference type="NCBI Taxonomy" id="2820812"/>
    <lineage>
        <taxon>Bacteria</taxon>
        <taxon>Pseudomonadati</taxon>
        <taxon>Pseudomonadota</taxon>
        <taxon>Alphaproteobacteria</taxon>
        <taxon>Acetobacterales</taxon>
        <taxon>Acetobacteraceae</taxon>
        <taxon>Pararoseomonas</taxon>
    </lineage>
</organism>
<evidence type="ECO:0000313" key="3">
    <source>
        <dbReference type="Proteomes" id="UP000681594"/>
    </source>
</evidence>
<reference evidence="2 3" key="1">
    <citation type="submission" date="2021-03" db="EMBL/GenBank/DDBJ databases">
        <authorList>
            <person name="So Y."/>
        </authorList>
    </citation>
    <scope>NUCLEOTIDE SEQUENCE [LARGE SCALE GENOMIC DNA]</scope>
    <source>
        <strain evidence="2 3">SSH11</strain>
    </source>
</reference>
<feature type="transmembrane region" description="Helical" evidence="1">
    <location>
        <begin position="56"/>
        <end position="81"/>
    </location>
</feature>
<protein>
    <submittedName>
        <fullName evidence="2">Uncharacterized protein</fullName>
    </submittedName>
</protein>
<comment type="caution">
    <text evidence="2">The sequence shown here is derived from an EMBL/GenBank/DDBJ whole genome shotgun (WGS) entry which is preliminary data.</text>
</comment>
<dbReference type="RefSeq" id="WP_209377385.1">
    <property type="nucleotide sequence ID" value="NZ_JAGIZB010000001.1"/>
</dbReference>
<keyword evidence="3" id="KW-1185">Reference proteome</keyword>
<evidence type="ECO:0000256" key="1">
    <source>
        <dbReference type="SAM" id="Phobius"/>
    </source>
</evidence>
<keyword evidence="1" id="KW-0472">Membrane</keyword>
<gene>
    <name evidence="2" type="ORF">J8J14_00030</name>
</gene>